<accession>A0A0C9VUD8</accession>
<dbReference type="EMBL" id="KN837108">
    <property type="protein sequence ID" value="KIJ46312.1"/>
    <property type="molecule type" value="Genomic_DNA"/>
</dbReference>
<evidence type="ECO:0000313" key="4">
    <source>
        <dbReference type="Proteomes" id="UP000054279"/>
    </source>
</evidence>
<dbReference type="InterPro" id="IPR018466">
    <property type="entry name" value="Kre9/Knh1-like_N"/>
</dbReference>
<dbReference type="Proteomes" id="UP000054279">
    <property type="component" value="Unassembled WGS sequence"/>
</dbReference>
<evidence type="ECO:0000259" key="2">
    <source>
        <dbReference type="Pfam" id="PF10342"/>
    </source>
</evidence>
<name>A0A0C9VUD8_SPHS4</name>
<sequence length="144" mass="15403">MFARDSLGIMKFTASSIIFAFLAFLSAIMTGMAVPLEKRAARDVYRPPITSPAPGTTFERGETITVHWDTSGIPASAPNMAQIVLARPTNDSENIDFKHVLANGSLLTVGSANITWPRDVPAGPGYSLVLFGDSGNIFGPYNLN</sequence>
<keyword evidence="4" id="KW-1185">Reference proteome</keyword>
<gene>
    <name evidence="3" type="ORF">M422DRAFT_66836</name>
</gene>
<protein>
    <submittedName>
        <fullName evidence="3">Unplaced genomic scaffold SPHSTscaffold_33, whole genome shotgun sequence</fullName>
    </submittedName>
</protein>
<proteinExistence type="predicted"/>
<dbReference type="AlphaFoldDB" id="A0A0C9VUD8"/>
<reference evidence="3 4" key="1">
    <citation type="submission" date="2014-06" db="EMBL/GenBank/DDBJ databases">
        <title>Evolutionary Origins and Diversification of the Mycorrhizal Mutualists.</title>
        <authorList>
            <consortium name="DOE Joint Genome Institute"/>
            <consortium name="Mycorrhizal Genomics Consortium"/>
            <person name="Kohler A."/>
            <person name="Kuo A."/>
            <person name="Nagy L.G."/>
            <person name="Floudas D."/>
            <person name="Copeland A."/>
            <person name="Barry K.W."/>
            <person name="Cichocki N."/>
            <person name="Veneault-Fourrey C."/>
            <person name="LaButti K."/>
            <person name="Lindquist E.A."/>
            <person name="Lipzen A."/>
            <person name="Lundell T."/>
            <person name="Morin E."/>
            <person name="Murat C."/>
            <person name="Riley R."/>
            <person name="Ohm R."/>
            <person name="Sun H."/>
            <person name="Tunlid A."/>
            <person name="Henrissat B."/>
            <person name="Grigoriev I.V."/>
            <person name="Hibbett D.S."/>
            <person name="Martin F."/>
        </authorList>
    </citation>
    <scope>NUCLEOTIDE SEQUENCE [LARGE SCALE GENOMIC DNA]</scope>
    <source>
        <strain evidence="3 4">SS14</strain>
    </source>
</reference>
<feature type="domain" description="Yeast cell wall synthesis Kre9/Knh1-like N-terminal" evidence="2">
    <location>
        <begin position="51"/>
        <end position="134"/>
    </location>
</feature>
<dbReference type="Pfam" id="PF10342">
    <property type="entry name" value="Kre9_KNH"/>
    <property type="match status" value="1"/>
</dbReference>
<organism evidence="3 4">
    <name type="scientific">Sphaerobolus stellatus (strain SS14)</name>
    <dbReference type="NCBI Taxonomy" id="990650"/>
    <lineage>
        <taxon>Eukaryota</taxon>
        <taxon>Fungi</taxon>
        <taxon>Dikarya</taxon>
        <taxon>Basidiomycota</taxon>
        <taxon>Agaricomycotina</taxon>
        <taxon>Agaricomycetes</taxon>
        <taxon>Phallomycetidae</taxon>
        <taxon>Geastrales</taxon>
        <taxon>Sphaerobolaceae</taxon>
        <taxon>Sphaerobolus</taxon>
    </lineage>
</organism>
<evidence type="ECO:0000256" key="1">
    <source>
        <dbReference type="ARBA" id="ARBA00022729"/>
    </source>
</evidence>
<dbReference type="OrthoDB" id="2339190at2759"/>
<dbReference type="HOGENOM" id="CLU_083660_1_0_1"/>
<keyword evidence="1" id="KW-0732">Signal</keyword>
<evidence type="ECO:0000313" key="3">
    <source>
        <dbReference type="EMBL" id="KIJ46312.1"/>
    </source>
</evidence>